<dbReference type="InterPro" id="IPR018490">
    <property type="entry name" value="cNMP-bd_dom_sf"/>
</dbReference>
<dbReference type="SUPFAM" id="SSF51206">
    <property type="entry name" value="cAMP-binding domain-like"/>
    <property type="match status" value="2"/>
</dbReference>
<gene>
    <name evidence="3" type="ORF">FSP39_024272</name>
</gene>
<comment type="caution">
    <text evidence="3">The sequence shown here is derived from an EMBL/GenBank/DDBJ whole genome shotgun (WGS) entry which is preliminary data.</text>
</comment>
<dbReference type="PANTHER" id="PTHR23011">
    <property type="entry name" value="CYCLIC NUCLEOTIDE-BINDING DOMAIN CONTAINING PROTEIN"/>
    <property type="match status" value="1"/>
</dbReference>
<accession>A0AA88YK06</accession>
<dbReference type="Pfam" id="PF00027">
    <property type="entry name" value="cNMP_binding"/>
    <property type="match status" value="1"/>
</dbReference>
<dbReference type="InterPro" id="IPR000595">
    <property type="entry name" value="cNMP-bd_dom"/>
</dbReference>
<dbReference type="InterPro" id="IPR014710">
    <property type="entry name" value="RmlC-like_jellyroll"/>
</dbReference>
<feature type="region of interest" description="Disordered" evidence="1">
    <location>
        <begin position="384"/>
        <end position="412"/>
    </location>
</feature>
<keyword evidence="4" id="KW-1185">Reference proteome</keyword>
<dbReference type="PROSITE" id="PS00889">
    <property type="entry name" value="CNMP_BINDING_2"/>
    <property type="match status" value="1"/>
</dbReference>
<feature type="compositionally biased region" description="Low complexity" evidence="1">
    <location>
        <begin position="394"/>
        <end position="409"/>
    </location>
</feature>
<sequence length="604" mass="69362">MQSQGDFKFSVAIPKRKQSLTDDFLTEKKILDRKTRKRSVSTARDMRNSVTVNRWNRICRKIITCRTILKKQNQVSKCAIKACPLVKFKRVVKVIQLLIRATRFNTQGRGNEALLSWAHNDNVSKTEYEAHGLTFDPSYYRAKREIPLSNEAKVILSLDPEERTEGQHKVALIALNQAVEAFSEFPIKMQKSLVRVGWYEQFEDKRVIIRQGHKADNFYLILSGTAVVTILQTDKDTGEEVIRTVAVLKKGNSFGELALMYGSTRSATVTCKNSVELLAVGRQDFVDIFMPASKDSEPEHIKFLRTIQLLDGWPIEKLPYQNPKICCFMYFRRGIVLCKDSNSSEWVYIVKSGTCRILKALNVTKPQILKFGYHQDVKRNSFRLPPITPSHKLSQSSTQSSSTSSSSESSPRHFLAVPDFTTRHRKCNPCSLSDLLHKTNHYDEPMASEHRNIVDRILAKKHSYSNKNGKFTFKRYSTLPPTSAVNSESHKKEEIFVKIQNLGPRDTYGVEQVAFGQIGPTTSTVLVSEGAECILINRKFFRQYLSNEMAKKIRRTLRPIPTDESLQQKLQDKTNWEAYKSRTVENQVMFGQLQDSWHRYHFLT</sequence>
<evidence type="ECO:0000313" key="4">
    <source>
        <dbReference type="Proteomes" id="UP001186944"/>
    </source>
</evidence>
<proteinExistence type="predicted"/>
<dbReference type="InterPro" id="IPR018488">
    <property type="entry name" value="cNMP-bd_CS"/>
</dbReference>
<organism evidence="3 4">
    <name type="scientific">Pinctada imbricata</name>
    <name type="common">Atlantic pearl-oyster</name>
    <name type="synonym">Pinctada martensii</name>
    <dbReference type="NCBI Taxonomy" id="66713"/>
    <lineage>
        <taxon>Eukaryota</taxon>
        <taxon>Metazoa</taxon>
        <taxon>Spiralia</taxon>
        <taxon>Lophotrochozoa</taxon>
        <taxon>Mollusca</taxon>
        <taxon>Bivalvia</taxon>
        <taxon>Autobranchia</taxon>
        <taxon>Pteriomorphia</taxon>
        <taxon>Pterioida</taxon>
        <taxon>Pterioidea</taxon>
        <taxon>Pteriidae</taxon>
        <taxon>Pinctada</taxon>
    </lineage>
</organism>
<dbReference type="CDD" id="cd00038">
    <property type="entry name" value="CAP_ED"/>
    <property type="match status" value="1"/>
</dbReference>
<dbReference type="EMBL" id="VSWD01000006">
    <property type="protein sequence ID" value="KAK3100723.1"/>
    <property type="molecule type" value="Genomic_DNA"/>
</dbReference>
<evidence type="ECO:0000256" key="1">
    <source>
        <dbReference type="SAM" id="MobiDB-lite"/>
    </source>
</evidence>
<dbReference type="AlphaFoldDB" id="A0AA88YK06"/>
<dbReference type="Proteomes" id="UP001186944">
    <property type="component" value="Unassembled WGS sequence"/>
</dbReference>
<dbReference type="SMART" id="SM00100">
    <property type="entry name" value="cNMP"/>
    <property type="match status" value="1"/>
</dbReference>
<name>A0AA88YK06_PINIB</name>
<dbReference type="Gene3D" id="2.60.120.10">
    <property type="entry name" value="Jelly Rolls"/>
    <property type="match status" value="2"/>
</dbReference>
<dbReference type="PANTHER" id="PTHR23011:SF28">
    <property type="entry name" value="CYCLIC NUCLEOTIDE-BINDING DOMAIN CONTAINING PROTEIN"/>
    <property type="match status" value="1"/>
</dbReference>
<feature type="domain" description="Cyclic nucleotide-binding" evidence="2">
    <location>
        <begin position="181"/>
        <end position="306"/>
    </location>
</feature>
<evidence type="ECO:0000313" key="3">
    <source>
        <dbReference type="EMBL" id="KAK3100723.1"/>
    </source>
</evidence>
<protein>
    <recommendedName>
        <fullName evidence="2">Cyclic nucleotide-binding domain-containing protein</fullName>
    </recommendedName>
</protein>
<reference evidence="3" key="1">
    <citation type="submission" date="2019-08" db="EMBL/GenBank/DDBJ databases">
        <title>The improved chromosome-level genome for the pearl oyster Pinctada fucata martensii using PacBio sequencing and Hi-C.</title>
        <authorList>
            <person name="Zheng Z."/>
        </authorList>
    </citation>
    <scope>NUCLEOTIDE SEQUENCE</scope>
    <source>
        <strain evidence="3">ZZ-2019</strain>
        <tissue evidence="3">Adductor muscle</tissue>
    </source>
</reference>
<dbReference type="PROSITE" id="PS50042">
    <property type="entry name" value="CNMP_BINDING_3"/>
    <property type="match status" value="1"/>
</dbReference>
<evidence type="ECO:0000259" key="2">
    <source>
        <dbReference type="PROSITE" id="PS50042"/>
    </source>
</evidence>